<dbReference type="RefSeq" id="WP_015194349.1">
    <property type="nucleotide sequence ID" value="NC_019748.1"/>
</dbReference>
<dbReference type="STRING" id="111780.Sta7437_3179"/>
<protein>
    <submittedName>
        <fullName evidence="2">Uncharacterized protein</fullName>
    </submittedName>
</protein>
<evidence type="ECO:0000313" key="2">
    <source>
        <dbReference type="EMBL" id="AFZ36687.1"/>
    </source>
</evidence>
<evidence type="ECO:0000313" key="3">
    <source>
        <dbReference type="Proteomes" id="UP000010473"/>
    </source>
</evidence>
<dbReference type="HOGENOM" id="CLU_116251_0_0_3"/>
<name>K9XYE2_STAC7</name>
<gene>
    <name evidence="2" type="ordered locus">Sta7437_3179</name>
</gene>
<accession>K9XYE2</accession>
<dbReference type="eggNOG" id="COG1846">
    <property type="taxonomic scope" value="Bacteria"/>
</dbReference>
<reference evidence="3" key="1">
    <citation type="journal article" date="2013" name="Proc. Natl. Acad. Sci. U.S.A.">
        <title>Improving the coverage of the cyanobacterial phylum using diversity-driven genome sequencing.</title>
        <authorList>
            <person name="Shih P.M."/>
            <person name="Wu D."/>
            <person name="Latifi A."/>
            <person name="Axen S.D."/>
            <person name="Fewer D.P."/>
            <person name="Talla E."/>
            <person name="Calteau A."/>
            <person name="Cai F."/>
            <person name="Tandeau de Marsac N."/>
            <person name="Rippka R."/>
            <person name="Herdman M."/>
            <person name="Sivonen K."/>
            <person name="Coursin T."/>
            <person name="Laurent T."/>
            <person name="Goodwin L."/>
            <person name="Nolan M."/>
            <person name="Davenport K.W."/>
            <person name="Han C.S."/>
            <person name="Rubin E.M."/>
            <person name="Eisen J.A."/>
            <person name="Woyke T."/>
            <person name="Gugger M."/>
            <person name="Kerfeld C.A."/>
        </authorList>
    </citation>
    <scope>NUCLEOTIDE SEQUENCE [LARGE SCALE GENOMIC DNA]</scope>
    <source>
        <strain evidence="3">ATCC 29371 / PCC 7437</strain>
    </source>
</reference>
<dbReference type="AlphaFoldDB" id="K9XYE2"/>
<dbReference type="KEGG" id="scs:Sta7437_3179"/>
<evidence type="ECO:0000256" key="1">
    <source>
        <dbReference type="SAM" id="MobiDB-lite"/>
    </source>
</evidence>
<feature type="region of interest" description="Disordered" evidence="1">
    <location>
        <begin position="194"/>
        <end position="214"/>
    </location>
</feature>
<organism evidence="2 3">
    <name type="scientific">Stanieria cyanosphaera (strain ATCC 29371 / PCC 7437)</name>
    <dbReference type="NCBI Taxonomy" id="111780"/>
    <lineage>
        <taxon>Bacteria</taxon>
        <taxon>Bacillati</taxon>
        <taxon>Cyanobacteriota</taxon>
        <taxon>Cyanophyceae</taxon>
        <taxon>Pleurocapsales</taxon>
        <taxon>Dermocarpellaceae</taxon>
        <taxon>Stanieria</taxon>
    </lineage>
</organism>
<keyword evidence="3" id="KW-1185">Reference proteome</keyword>
<dbReference type="EMBL" id="CP003653">
    <property type="protein sequence ID" value="AFZ36687.1"/>
    <property type="molecule type" value="Genomic_DNA"/>
</dbReference>
<proteinExistence type="predicted"/>
<sequence length="214" mass="24118">MEVDLIPLSQLPSRYDIARSNLYNRLKDLQIEPIKQGRKAFVNHAQLQLLDRLHSHLQQGGLTSEFIKQQSDYQLVAVATPELATNPFYEMHNRNEPIVALQPSVLVSVVEAVVKRLMPAPRSRLNYLRELEEAYQNDWLLSTSEVADLLGLSQKTVTGYGQEFTDAGFVFTRVGIRKGGEIAWAIDKENDLSEPVSSSTKSLKEVFSSAFDPE</sequence>
<dbReference type="PATRIC" id="fig|111780.3.peg.3298"/>
<dbReference type="OrthoDB" id="561104at2"/>
<dbReference type="Proteomes" id="UP000010473">
    <property type="component" value="Chromosome"/>
</dbReference>